<dbReference type="EMBL" id="CH698618">
    <property type="protein sequence ID" value="EDW25258.1"/>
    <property type="molecule type" value="Genomic_DNA"/>
</dbReference>
<name>B4IS89_DROPE</name>
<gene>
    <name evidence="2" type="primary">Dper\GL15290</name>
    <name evidence="2" type="ORF">Dper_GL15290</name>
</gene>
<organism evidence="3">
    <name type="scientific">Drosophila persimilis</name>
    <name type="common">Fruit fly</name>
    <dbReference type="NCBI Taxonomy" id="7234"/>
    <lineage>
        <taxon>Eukaryota</taxon>
        <taxon>Metazoa</taxon>
        <taxon>Ecdysozoa</taxon>
        <taxon>Arthropoda</taxon>
        <taxon>Hexapoda</taxon>
        <taxon>Insecta</taxon>
        <taxon>Pterygota</taxon>
        <taxon>Neoptera</taxon>
        <taxon>Endopterygota</taxon>
        <taxon>Diptera</taxon>
        <taxon>Brachycera</taxon>
        <taxon>Muscomorpha</taxon>
        <taxon>Ephydroidea</taxon>
        <taxon>Drosophilidae</taxon>
        <taxon>Drosophila</taxon>
        <taxon>Sophophora</taxon>
    </lineage>
</organism>
<accession>B4IS89</accession>
<proteinExistence type="predicted"/>
<evidence type="ECO:0000256" key="1">
    <source>
        <dbReference type="SAM" id="Phobius"/>
    </source>
</evidence>
<dbReference type="AlphaFoldDB" id="B4IS89"/>
<feature type="transmembrane region" description="Helical" evidence="1">
    <location>
        <begin position="64"/>
        <end position="83"/>
    </location>
</feature>
<dbReference type="Proteomes" id="UP000008744">
    <property type="component" value="Unassembled WGS sequence"/>
</dbReference>
<protein>
    <submittedName>
        <fullName evidence="2">GL15290</fullName>
    </submittedName>
</protein>
<keyword evidence="1" id="KW-0812">Transmembrane</keyword>
<reference evidence="2 3" key="1">
    <citation type="journal article" date="2007" name="Nature">
        <title>Evolution of genes and genomes on the Drosophila phylogeny.</title>
        <authorList>
            <consortium name="Drosophila 12 Genomes Consortium"/>
            <person name="Clark A.G."/>
            <person name="Eisen M.B."/>
            <person name="Smith D.R."/>
            <person name="Bergman C.M."/>
            <person name="Oliver B."/>
            <person name="Markow T.A."/>
            <person name="Kaufman T.C."/>
            <person name="Kellis M."/>
            <person name="Gelbart W."/>
            <person name="Iyer V.N."/>
            <person name="Pollard D.A."/>
            <person name="Sackton T.B."/>
            <person name="Larracuente A.M."/>
            <person name="Singh N.D."/>
            <person name="Abad J.P."/>
            <person name="Abt D.N."/>
            <person name="Adryan B."/>
            <person name="Aguade M."/>
            <person name="Akashi H."/>
            <person name="Anderson W.W."/>
            <person name="Aquadro C.F."/>
            <person name="Ardell D.H."/>
            <person name="Arguello R."/>
            <person name="Artieri C.G."/>
            <person name="Barbash D.A."/>
            <person name="Barker D."/>
            <person name="Barsanti P."/>
            <person name="Batterham P."/>
            <person name="Batzoglou S."/>
            <person name="Begun D."/>
            <person name="Bhutkar A."/>
            <person name="Blanco E."/>
            <person name="Bosak S.A."/>
            <person name="Bradley R.K."/>
            <person name="Brand A.D."/>
            <person name="Brent M.R."/>
            <person name="Brooks A.N."/>
            <person name="Brown R.H."/>
            <person name="Butlin R.K."/>
            <person name="Caggese C."/>
            <person name="Calvi B.R."/>
            <person name="Bernardo de Carvalho A."/>
            <person name="Caspi A."/>
            <person name="Castrezana S."/>
            <person name="Celniker S.E."/>
            <person name="Chang J.L."/>
            <person name="Chapple C."/>
            <person name="Chatterji S."/>
            <person name="Chinwalla A."/>
            <person name="Civetta A."/>
            <person name="Clifton S.W."/>
            <person name="Comeron J.M."/>
            <person name="Costello J.C."/>
            <person name="Coyne J.A."/>
            <person name="Daub J."/>
            <person name="David R.G."/>
            <person name="Delcher A.L."/>
            <person name="Delehaunty K."/>
            <person name="Do C.B."/>
            <person name="Ebling H."/>
            <person name="Edwards K."/>
            <person name="Eickbush T."/>
            <person name="Evans J.D."/>
            <person name="Filipski A."/>
            <person name="Findeiss S."/>
            <person name="Freyhult E."/>
            <person name="Fulton L."/>
            <person name="Fulton R."/>
            <person name="Garcia A.C."/>
            <person name="Gardiner A."/>
            <person name="Garfield D.A."/>
            <person name="Garvin B.E."/>
            <person name="Gibson G."/>
            <person name="Gilbert D."/>
            <person name="Gnerre S."/>
            <person name="Godfrey J."/>
            <person name="Good R."/>
            <person name="Gotea V."/>
            <person name="Gravely B."/>
            <person name="Greenberg A.J."/>
            <person name="Griffiths-Jones S."/>
            <person name="Gross S."/>
            <person name="Guigo R."/>
            <person name="Gustafson E.A."/>
            <person name="Haerty W."/>
            <person name="Hahn M.W."/>
            <person name="Halligan D.L."/>
            <person name="Halpern A.L."/>
            <person name="Halter G.M."/>
            <person name="Han M.V."/>
            <person name="Heger A."/>
            <person name="Hillier L."/>
            <person name="Hinrichs A.S."/>
            <person name="Holmes I."/>
            <person name="Hoskins R.A."/>
            <person name="Hubisz M.J."/>
            <person name="Hultmark D."/>
            <person name="Huntley M.A."/>
            <person name="Jaffe D.B."/>
            <person name="Jagadeeshan S."/>
            <person name="Jeck W.R."/>
            <person name="Johnson J."/>
            <person name="Jones C.D."/>
            <person name="Jordan W.C."/>
            <person name="Karpen G.H."/>
            <person name="Kataoka E."/>
            <person name="Keightley P.D."/>
            <person name="Kheradpour P."/>
            <person name="Kirkness E.F."/>
            <person name="Koerich L.B."/>
            <person name="Kristiansen K."/>
            <person name="Kudrna D."/>
            <person name="Kulathinal R.J."/>
            <person name="Kumar S."/>
            <person name="Kwok R."/>
            <person name="Lander E."/>
            <person name="Langley C.H."/>
            <person name="Lapoint R."/>
            <person name="Lazzaro B.P."/>
            <person name="Lee S.J."/>
            <person name="Levesque L."/>
            <person name="Li R."/>
            <person name="Lin C.F."/>
            <person name="Lin M.F."/>
            <person name="Lindblad-Toh K."/>
            <person name="Llopart A."/>
            <person name="Long M."/>
            <person name="Low L."/>
            <person name="Lozovsky E."/>
            <person name="Lu J."/>
            <person name="Luo M."/>
            <person name="Machado C.A."/>
            <person name="Makalowski W."/>
            <person name="Marzo M."/>
            <person name="Matsuda M."/>
            <person name="Matzkin L."/>
            <person name="McAllister B."/>
            <person name="McBride C.S."/>
            <person name="McKernan B."/>
            <person name="McKernan K."/>
            <person name="Mendez-Lago M."/>
            <person name="Minx P."/>
            <person name="Mollenhauer M.U."/>
            <person name="Montooth K."/>
            <person name="Mount S.M."/>
            <person name="Mu X."/>
            <person name="Myers E."/>
            <person name="Negre B."/>
            <person name="Newfeld S."/>
            <person name="Nielsen R."/>
            <person name="Noor M.A."/>
            <person name="O'Grady P."/>
            <person name="Pachter L."/>
            <person name="Papaceit M."/>
            <person name="Parisi M.J."/>
            <person name="Parisi M."/>
            <person name="Parts L."/>
            <person name="Pedersen J.S."/>
            <person name="Pesole G."/>
            <person name="Phillippy A.M."/>
            <person name="Ponting C.P."/>
            <person name="Pop M."/>
            <person name="Porcelli D."/>
            <person name="Powell J.R."/>
            <person name="Prohaska S."/>
            <person name="Pruitt K."/>
            <person name="Puig M."/>
            <person name="Quesneville H."/>
            <person name="Ram K.R."/>
            <person name="Rand D."/>
            <person name="Rasmussen M.D."/>
            <person name="Reed L.K."/>
            <person name="Reenan R."/>
            <person name="Reily A."/>
            <person name="Remington K.A."/>
            <person name="Rieger T.T."/>
            <person name="Ritchie M.G."/>
            <person name="Robin C."/>
            <person name="Rogers Y.H."/>
            <person name="Rohde C."/>
            <person name="Rozas J."/>
            <person name="Rubenfield M.J."/>
            <person name="Ruiz A."/>
            <person name="Russo S."/>
            <person name="Salzberg S.L."/>
            <person name="Sanchez-Gracia A."/>
            <person name="Saranga D.J."/>
            <person name="Sato H."/>
            <person name="Schaeffer S.W."/>
            <person name="Schatz M.C."/>
            <person name="Schlenke T."/>
            <person name="Schwartz R."/>
            <person name="Segarra C."/>
            <person name="Singh R.S."/>
            <person name="Sirot L."/>
            <person name="Sirota M."/>
            <person name="Sisneros N.B."/>
            <person name="Smith C.D."/>
            <person name="Smith T.F."/>
            <person name="Spieth J."/>
            <person name="Stage D.E."/>
            <person name="Stark A."/>
            <person name="Stephan W."/>
            <person name="Strausberg R.L."/>
            <person name="Strempel S."/>
            <person name="Sturgill D."/>
            <person name="Sutton G."/>
            <person name="Sutton G.G."/>
            <person name="Tao W."/>
            <person name="Teichmann S."/>
            <person name="Tobari Y.N."/>
            <person name="Tomimura Y."/>
            <person name="Tsolas J.M."/>
            <person name="Valente V.L."/>
            <person name="Venter E."/>
            <person name="Venter J.C."/>
            <person name="Vicario S."/>
            <person name="Vieira F.G."/>
            <person name="Vilella A.J."/>
            <person name="Villasante A."/>
            <person name="Walenz B."/>
            <person name="Wang J."/>
            <person name="Wasserman M."/>
            <person name="Watts T."/>
            <person name="Wilson D."/>
            <person name="Wilson R.K."/>
            <person name="Wing R.A."/>
            <person name="Wolfner M.F."/>
            <person name="Wong A."/>
            <person name="Wong G.K."/>
            <person name="Wu C.I."/>
            <person name="Wu G."/>
            <person name="Yamamoto D."/>
            <person name="Yang H.P."/>
            <person name="Yang S.P."/>
            <person name="Yorke J.A."/>
            <person name="Yoshida K."/>
            <person name="Zdobnov E."/>
            <person name="Zhang P."/>
            <person name="Zhang Y."/>
            <person name="Zimin A.V."/>
            <person name="Baldwin J."/>
            <person name="Abdouelleil A."/>
            <person name="Abdulkadir J."/>
            <person name="Abebe A."/>
            <person name="Abera B."/>
            <person name="Abreu J."/>
            <person name="Acer S.C."/>
            <person name="Aftuck L."/>
            <person name="Alexander A."/>
            <person name="An P."/>
            <person name="Anderson E."/>
            <person name="Anderson S."/>
            <person name="Arachi H."/>
            <person name="Azer M."/>
            <person name="Bachantsang P."/>
            <person name="Barry A."/>
            <person name="Bayul T."/>
            <person name="Berlin A."/>
            <person name="Bessette D."/>
            <person name="Bloom T."/>
            <person name="Blye J."/>
            <person name="Boguslavskiy L."/>
            <person name="Bonnet C."/>
            <person name="Boukhgalter B."/>
            <person name="Bourzgui I."/>
            <person name="Brown A."/>
            <person name="Cahill P."/>
            <person name="Channer S."/>
            <person name="Cheshatsang Y."/>
            <person name="Chuda L."/>
            <person name="Citroen M."/>
            <person name="Collymore A."/>
            <person name="Cooke P."/>
            <person name="Costello M."/>
            <person name="D'Aco K."/>
            <person name="Daza R."/>
            <person name="De Haan G."/>
            <person name="DeGray S."/>
            <person name="DeMaso C."/>
            <person name="Dhargay N."/>
            <person name="Dooley K."/>
            <person name="Dooley E."/>
            <person name="Doricent M."/>
            <person name="Dorje P."/>
            <person name="Dorjee K."/>
            <person name="Dupes A."/>
            <person name="Elong R."/>
            <person name="Falk J."/>
            <person name="Farina A."/>
            <person name="Faro S."/>
            <person name="Ferguson D."/>
            <person name="Fisher S."/>
            <person name="Foley C.D."/>
            <person name="Franke A."/>
            <person name="Friedrich D."/>
            <person name="Gadbois L."/>
            <person name="Gearin G."/>
            <person name="Gearin C.R."/>
            <person name="Giannoukos G."/>
            <person name="Goode T."/>
            <person name="Graham J."/>
            <person name="Grandbois E."/>
            <person name="Grewal S."/>
            <person name="Gyaltsen K."/>
            <person name="Hafez N."/>
            <person name="Hagos B."/>
            <person name="Hall J."/>
            <person name="Henson C."/>
            <person name="Hollinger A."/>
            <person name="Honan T."/>
            <person name="Huard M.D."/>
            <person name="Hughes L."/>
            <person name="Hurhula B."/>
            <person name="Husby M.E."/>
            <person name="Kamat A."/>
            <person name="Kanga B."/>
            <person name="Kashin S."/>
            <person name="Khazanovich D."/>
            <person name="Kisner P."/>
            <person name="Lance K."/>
            <person name="Lara M."/>
            <person name="Lee W."/>
            <person name="Lennon N."/>
            <person name="Letendre F."/>
            <person name="LeVine R."/>
            <person name="Lipovsky A."/>
            <person name="Liu X."/>
            <person name="Liu J."/>
            <person name="Liu S."/>
            <person name="Lokyitsang T."/>
            <person name="Lokyitsang Y."/>
            <person name="Lubonja R."/>
            <person name="Lui A."/>
            <person name="MacDonald P."/>
            <person name="Magnisalis V."/>
            <person name="Maru K."/>
            <person name="Matthews C."/>
            <person name="McCusker W."/>
            <person name="McDonough S."/>
            <person name="Mehta T."/>
            <person name="Meldrim J."/>
            <person name="Meneus L."/>
            <person name="Mihai O."/>
            <person name="Mihalev A."/>
            <person name="Mihova T."/>
            <person name="Mittelman R."/>
            <person name="Mlenga V."/>
            <person name="Montmayeur A."/>
            <person name="Mulrain L."/>
            <person name="Navidi A."/>
            <person name="Naylor J."/>
            <person name="Negash T."/>
            <person name="Nguyen T."/>
            <person name="Nguyen N."/>
            <person name="Nicol R."/>
            <person name="Norbu C."/>
            <person name="Norbu N."/>
            <person name="Novod N."/>
            <person name="O'Neill B."/>
            <person name="Osman S."/>
            <person name="Markiewicz E."/>
            <person name="Oyono O.L."/>
            <person name="Patti C."/>
            <person name="Phunkhang P."/>
            <person name="Pierre F."/>
            <person name="Priest M."/>
            <person name="Raghuraman S."/>
            <person name="Rege F."/>
            <person name="Reyes R."/>
            <person name="Rise C."/>
            <person name="Rogov P."/>
            <person name="Ross K."/>
            <person name="Ryan E."/>
            <person name="Settipalli S."/>
            <person name="Shea T."/>
            <person name="Sherpa N."/>
            <person name="Shi L."/>
            <person name="Shih D."/>
            <person name="Sparrow T."/>
            <person name="Spaulding J."/>
            <person name="Stalker J."/>
            <person name="Stange-Thomann N."/>
            <person name="Stavropoulos S."/>
            <person name="Stone C."/>
            <person name="Strader C."/>
            <person name="Tesfaye S."/>
            <person name="Thomson T."/>
            <person name="Thoulutsang Y."/>
            <person name="Thoulutsang D."/>
            <person name="Topham K."/>
            <person name="Topping I."/>
            <person name="Tsamla T."/>
            <person name="Vassiliev H."/>
            <person name="Vo A."/>
            <person name="Wangchuk T."/>
            <person name="Wangdi T."/>
            <person name="Weiand M."/>
            <person name="Wilkinson J."/>
            <person name="Wilson A."/>
            <person name="Yadav S."/>
            <person name="Young G."/>
            <person name="Yu Q."/>
            <person name="Zembek L."/>
            <person name="Zhong D."/>
            <person name="Zimmer A."/>
            <person name="Zwirko Z."/>
            <person name="Jaffe D.B."/>
            <person name="Alvarez P."/>
            <person name="Brockman W."/>
            <person name="Butler J."/>
            <person name="Chin C."/>
            <person name="Gnerre S."/>
            <person name="Grabherr M."/>
            <person name="Kleber M."/>
            <person name="Mauceli E."/>
            <person name="MacCallum I."/>
        </authorList>
    </citation>
    <scope>NUCLEOTIDE SEQUENCE [LARGE SCALE GENOMIC DNA]</scope>
    <source>
        <strain evidence="3">MSH-3 / Tucson 14011-0111.49</strain>
    </source>
</reference>
<evidence type="ECO:0000313" key="2">
    <source>
        <dbReference type="EMBL" id="EDW25258.1"/>
    </source>
</evidence>
<keyword evidence="1" id="KW-0472">Membrane</keyword>
<dbReference type="HOGENOM" id="CLU_2326609_0_0_1"/>
<keyword evidence="3" id="KW-1185">Reference proteome</keyword>
<evidence type="ECO:0000313" key="3">
    <source>
        <dbReference type="Proteomes" id="UP000008744"/>
    </source>
</evidence>
<feature type="non-terminal residue" evidence="2">
    <location>
        <position position="1"/>
    </location>
</feature>
<sequence length="99" mass="10995">IDSTSSMSIYIYGQRHPLSGSARRLPLHPGTRMEPAGQSHSQVSVPPMAHFRRLCRALDRHHSLLTYSLVFLAGMLAALLCLGPEVRQAIALRRLALEH</sequence>
<keyword evidence="1" id="KW-1133">Transmembrane helix</keyword>